<dbReference type="RefSeq" id="WP_057802013.1">
    <property type="nucleotide sequence ID" value="NZ_AZDV01000006.1"/>
</dbReference>
<dbReference type="PATRIC" id="fig|1423715.3.peg.92"/>
<dbReference type="EMBL" id="AZDV01000006">
    <property type="protein sequence ID" value="KRK95674.1"/>
    <property type="molecule type" value="Genomic_DNA"/>
</dbReference>
<dbReference type="AlphaFoldDB" id="A0A0R1LTJ5"/>
<evidence type="ECO:0000256" key="1">
    <source>
        <dbReference type="SAM" id="SignalP"/>
    </source>
</evidence>
<proteinExistence type="predicted"/>
<dbReference type="OrthoDB" id="2273494at2"/>
<evidence type="ECO:0000313" key="3">
    <source>
        <dbReference type="Proteomes" id="UP000051955"/>
    </source>
</evidence>
<feature type="signal peptide" evidence="1">
    <location>
        <begin position="1"/>
        <end position="25"/>
    </location>
</feature>
<feature type="chain" id="PRO_5006407584" evidence="1">
    <location>
        <begin position="26"/>
        <end position="250"/>
    </location>
</feature>
<evidence type="ECO:0000313" key="2">
    <source>
        <dbReference type="EMBL" id="KRK95674.1"/>
    </source>
</evidence>
<gene>
    <name evidence="2" type="ORF">FD25_GL000089</name>
</gene>
<reference evidence="2 3" key="1">
    <citation type="journal article" date="2015" name="Genome Announc.">
        <title>Expanding the biotechnology potential of lactobacilli through comparative genomics of 213 strains and associated genera.</title>
        <authorList>
            <person name="Sun Z."/>
            <person name="Harris H.M."/>
            <person name="McCann A."/>
            <person name="Guo C."/>
            <person name="Argimon S."/>
            <person name="Zhang W."/>
            <person name="Yang X."/>
            <person name="Jeffery I.B."/>
            <person name="Cooney J.C."/>
            <person name="Kagawa T.F."/>
            <person name="Liu W."/>
            <person name="Song Y."/>
            <person name="Salvetti E."/>
            <person name="Wrobel A."/>
            <person name="Rasinkangas P."/>
            <person name="Parkhill J."/>
            <person name="Rea M.C."/>
            <person name="O'Sullivan O."/>
            <person name="Ritari J."/>
            <person name="Douillard F.P."/>
            <person name="Paul Ross R."/>
            <person name="Yang R."/>
            <person name="Briner A.E."/>
            <person name="Felis G.E."/>
            <person name="de Vos W.M."/>
            <person name="Barrangou R."/>
            <person name="Klaenhammer T.R."/>
            <person name="Caufield P.W."/>
            <person name="Cui Y."/>
            <person name="Zhang H."/>
            <person name="O'Toole P.W."/>
        </authorList>
    </citation>
    <scope>NUCLEOTIDE SEQUENCE [LARGE SCALE GENOMIC DNA]</scope>
    <source>
        <strain evidence="2 3">DSM 19394</strain>
    </source>
</reference>
<dbReference type="Gene3D" id="3.40.33.10">
    <property type="entry name" value="CAP"/>
    <property type="match status" value="1"/>
</dbReference>
<sequence>MFSRLLLGGFVLSGSLFLGGGAAQAETTGTQLRVVSTTGKTLRATKTIYPTSSDPVDPDAGTELDAAVYTPYIQGYVPYKLGKTYSATQLPRQITLKYVKTSTVAQKVGTQYLKQINAYRKQKHLRPFRHQAALTKKARVRAHELWQKPSHVRPNGTSYNAKNSGYAEVMAYTPAVFLQGSGFQDAGPVVCYTPGGTLSYKRTAQSASHFLLTVDQTHRQTELNTWARYSAVSFSFKDDYSGTMAQLFHL</sequence>
<comment type="caution">
    <text evidence="2">The sequence shown here is derived from an EMBL/GenBank/DDBJ whole genome shotgun (WGS) entry which is preliminary data.</text>
</comment>
<protein>
    <submittedName>
        <fullName evidence="2">Uncharacterized protein</fullName>
    </submittedName>
</protein>
<keyword evidence="3" id="KW-1185">Reference proteome</keyword>
<accession>A0A0R1LTJ5</accession>
<name>A0A0R1LTJ5_9LACO</name>
<dbReference type="Proteomes" id="UP000051955">
    <property type="component" value="Unassembled WGS sequence"/>
</dbReference>
<dbReference type="InterPro" id="IPR035940">
    <property type="entry name" value="CAP_sf"/>
</dbReference>
<keyword evidence="1" id="KW-0732">Signal</keyword>
<organism evidence="2 3">
    <name type="scientific">Levilactobacillus acidifarinae DSM 19394 = JCM 15949</name>
    <dbReference type="NCBI Taxonomy" id="1423715"/>
    <lineage>
        <taxon>Bacteria</taxon>
        <taxon>Bacillati</taxon>
        <taxon>Bacillota</taxon>
        <taxon>Bacilli</taxon>
        <taxon>Lactobacillales</taxon>
        <taxon>Lactobacillaceae</taxon>
        <taxon>Levilactobacillus</taxon>
    </lineage>
</organism>